<dbReference type="EMBL" id="NPBS01000013">
    <property type="protein sequence ID" value="PAF27454.1"/>
    <property type="molecule type" value="Genomic_DNA"/>
</dbReference>
<dbReference type="Proteomes" id="UP000216207">
    <property type="component" value="Unassembled WGS sequence"/>
</dbReference>
<gene>
    <name evidence="2" type="ORF">CHH61_03405</name>
    <name evidence="1" type="ORF">CHH72_17215</name>
</gene>
<comment type="caution">
    <text evidence="1">The sequence shown here is derived from an EMBL/GenBank/DDBJ whole genome shotgun (WGS) entry which is preliminary data.</text>
</comment>
<dbReference type="RefSeq" id="WP_062750887.1">
    <property type="nucleotide sequence ID" value="NZ_NPBS01000013.1"/>
</dbReference>
<dbReference type="EMBL" id="NPCC01000032">
    <property type="protein sequence ID" value="PAE87627.1"/>
    <property type="molecule type" value="Genomic_DNA"/>
</dbReference>
<evidence type="ECO:0000313" key="3">
    <source>
        <dbReference type="Proteomes" id="UP000216133"/>
    </source>
</evidence>
<dbReference type="AlphaFoldDB" id="A0A268NVS3"/>
<evidence type="ECO:0000313" key="2">
    <source>
        <dbReference type="EMBL" id="PAF27454.1"/>
    </source>
</evidence>
<name>A0A268NVS3_SHOCL</name>
<sequence>MEKVKLYFIETRKGDLFTRDTFSLDEFSEGQFTYAHDAKEYELPEGYSVDYTQFGLKGIFDPRNMYCELFAEGQTPVLVSGYGIQYLKKSDPTE</sequence>
<evidence type="ECO:0000313" key="4">
    <source>
        <dbReference type="Proteomes" id="UP000216207"/>
    </source>
</evidence>
<organism evidence="1 4">
    <name type="scientific">Shouchella clausii</name>
    <name type="common">Alkalihalobacillus clausii</name>
    <dbReference type="NCBI Taxonomy" id="79880"/>
    <lineage>
        <taxon>Bacteria</taxon>
        <taxon>Bacillati</taxon>
        <taxon>Bacillota</taxon>
        <taxon>Bacilli</taxon>
        <taxon>Bacillales</taxon>
        <taxon>Bacillaceae</taxon>
        <taxon>Shouchella</taxon>
    </lineage>
</organism>
<protein>
    <submittedName>
        <fullName evidence="1">Uncharacterized protein</fullName>
    </submittedName>
</protein>
<evidence type="ECO:0000313" key="1">
    <source>
        <dbReference type="EMBL" id="PAE87627.1"/>
    </source>
</evidence>
<dbReference type="Proteomes" id="UP000216133">
    <property type="component" value="Unassembled WGS sequence"/>
</dbReference>
<reference evidence="3 4" key="1">
    <citation type="submission" date="2017-07" db="EMBL/GenBank/DDBJ databases">
        <title>Isolation and whole genome analysis of endospore-forming bacteria from heroin.</title>
        <authorList>
            <person name="Kalinowski J."/>
            <person name="Ahrens B."/>
            <person name="Al-Dilaimi A."/>
            <person name="Winkler A."/>
            <person name="Wibberg D."/>
            <person name="Schleenbecker U."/>
            <person name="Ruckert C."/>
            <person name="Wolfel R."/>
            <person name="Grass G."/>
        </authorList>
    </citation>
    <scope>NUCLEOTIDE SEQUENCE [LARGE SCALE GENOMIC DNA]</scope>
    <source>
        <strain evidence="2 3">7523-2</strain>
        <strain evidence="1 4">7539</strain>
    </source>
</reference>
<proteinExistence type="predicted"/>
<accession>A0A268NVS3</accession>